<dbReference type="RefSeq" id="XP_001432521.1">
    <property type="nucleotide sequence ID" value="XM_001432484.1"/>
</dbReference>
<dbReference type="OrthoDB" id="10264412at2759"/>
<dbReference type="SUPFAM" id="SSF47323">
    <property type="entry name" value="Anticodon-binding domain of a subclass of class I aminoacyl-tRNA synthetases"/>
    <property type="match status" value="1"/>
</dbReference>
<dbReference type="Pfam" id="PF00133">
    <property type="entry name" value="tRNA-synt_1"/>
    <property type="match status" value="1"/>
</dbReference>
<name>A0C2V7_PARTE</name>
<dbReference type="InterPro" id="IPR014729">
    <property type="entry name" value="Rossmann-like_a/b/a_fold"/>
</dbReference>
<sequence>MTSKLLMIPKTKFNPRFHPTSREIELLSQVIKFEQNVDSKVKLHKRNQAFTLHESPLSVHGKLHFGHFYNKVHKDILKRYKLLRGYKITPSMSFELFGPQIEHAAFQQLIQKGTTQMEYNEVAIRQICSKYAEEQLKSYLEQIQRWGILEQEISLTIDPRYQKQVLYQLAHFLDQNQIFREQKIVIWSKSRFSEVPLDSVIITQRDVPAHAIKFKFTRLSPSFKKLKCPFYLVLELPSPWKIPSAKAIKLVEQEWLVMKDKEALIMSKQFFNTHKEEFSMYQFVGTIVTSDFLNLTVDNGLNEFIDLRMIEGEENNLICPAHQMDDIPIAKRYKLDRTGMVNENGQLVYEDEEFDILNNEASQQILKELRERNRILDVVSSAQEVFYHHKVTGEQLLLRSVPAWFVHFDEQLIDNYKEKYNLNEEDTKQNNKDEIYTPYIELMEALCGQWCITEHNVWGIPIPLFRATVPKKFEKLKNGFLLNAEVVRHFADLVEKNGSDIYWKWNIVDLLPDTYKPYAQDLEKHTCVLNRNFIIPQQCDLIYEGIDQNESFLFSSQMMMILFQKKFNRKIHTHTVLQYNKDKISKTNCFTLENIIDGQLKANEQKQYGSGADVLRALVTSINEHDEFSQFMLDKKKEQINYIRKIYWQIIGCLENASVTPVDFKDLEFCDSYIYQQLILFVANITKAYEDFNFGLAYQLYVDFMQNYVSLYVASTRNKIIAFHSEYQNSLYIYYKIYDITLNVIQPILCFNSRDIHTKLPTAWPKIPVSHFEEAQQNIVTLSLLHKLQKEINTQIDEVQERIKQKSISKKLEIVFIIEPNTYEQQLIDIDPDQLALFFSCGKTTFETDFLNKKRPNHVCMSSFFVKEQFYHQKINFHVKFYEVTDSQCPRCLEHKPIVSKICQDCTDYIQIEEEKLKQIN</sequence>
<dbReference type="OMA" id="QWCITEH"/>
<keyword evidence="9" id="KW-1185">Reference proteome</keyword>
<feature type="domain" description="Aminoacyl-tRNA synthetase class Ia" evidence="6">
    <location>
        <begin position="40"/>
        <end position="559"/>
    </location>
</feature>
<dbReference type="GO" id="GO:0032543">
    <property type="term" value="P:mitochondrial translation"/>
    <property type="evidence" value="ECO:0000318"/>
    <property type="project" value="GO_Central"/>
</dbReference>
<dbReference type="InterPro" id="IPR009008">
    <property type="entry name" value="Val/Leu/Ile-tRNA-synth_edit"/>
</dbReference>
<evidence type="ECO:0000256" key="5">
    <source>
        <dbReference type="ARBA" id="ARBA00023146"/>
    </source>
</evidence>
<dbReference type="GO" id="GO:0006428">
    <property type="term" value="P:isoleucyl-tRNA aminoacylation"/>
    <property type="evidence" value="ECO:0000318"/>
    <property type="project" value="GO_Central"/>
</dbReference>
<keyword evidence="4" id="KW-0648">Protein biosynthesis</keyword>
<dbReference type="PANTHER" id="PTHR42765:SF1">
    <property type="entry name" value="ISOLEUCINE--TRNA LIGASE, MITOCHONDRIAL"/>
    <property type="match status" value="1"/>
</dbReference>
<evidence type="ECO:0008006" key="10">
    <source>
        <dbReference type="Google" id="ProtNLM"/>
    </source>
</evidence>
<evidence type="ECO:0000313" key="9">
    <source>
        <dbReference type="Proteomes" id="UP000000600"/>
    </source>
</evidence>
<evidence type="ECO:0000313" key="8">
    <source>
        <dbReference type="EMBL" id="CAK65124.1"/>
    </source>
</evidence>
<organism evidence="8 9">
    <name type="scientific">Paramecium tetraurelia</name>
    <dbReference type="NCBI Taxonomy" id="5888"/>
    <lineage>
        <taxon>Eukaryota</taxon>
        <taxon>Sar</taxon>
        <taxon>Alveolata</taxon>
        <taxon>Ciliophora</taxon>
        <taxon>Intramacronucleata</taxon>
        <taxon>Oligohymenophorea</taxon>
        <taxon>Peniculida</taxon>
        <taxon>Parameciidae</taxon>
        <taxon>Paramecium</taxon>
    </lineage>
</organism>
<evidence type="ECO:0000256" key="4">
    <source>
        <dbReference type="ARBA" id="ARBA00022917"/>
    </source>
</evidence>
<keyword evidence="3" id="KW-0067">ATP-binding</keyword>
<dbReference type="HOGENOM" id="CLU_001493_7_1_1"/>
<dbReference type="Pfam" id="PF08264">
    <property type="entry name" value="Anticodon_1"/>
    <property type="match status" value="1"/>
</dbReference>
<dbReference type="GO" id="GO:0005739">
    <property type="term" value="C:mitochondrion"/>
    <property type="evidence" value="ECO:0000318"/>
    <property type="project" value="GO_Central"/>
</dbReference>
<dbReference type="GO" id="GO:0002161">
    <property type="term" value="F:aminoacyl-tRNA deacylase activity"/>
    <property type="evidence" value="ECO:0007669"/>
    <property type="project" value="InterPro"/>
</dbReference>
<keyword evidence="1" id="KW-0436">Ligase</keyword>
<accession>A0C2V7</accession>
<dbReference type="InterPro" id="IPR002300">
    <property type="entry name" value="aa-tRNA-synth_Ia"/>
</dbReference>
<dbReference type="GO" id="GO:0005524">
    <property type="term" value="F:ATP binding"/>
    <property type="evidence" value="ECO:0007669"/>
    <property type="project" value="UniProtKB-KW"/>
</dbReference>
<dbReference type="SUPFAM" id="SSF52374">
    <property type="entry name" value="Nucleotidylyl transferase"/>
    <property type="match status" value="1"/>
</dbReference>
<evidence type="ECO:0000256" key="2">
    <source>
        <dbReference type="ARBA" id="ARBA00022741"/>
    </source>
</evidence>
<dbReference type="InterPro" id="IPR013155">
    <property type="entry name" value="M/V/L/I-tRNA-synth_anticd-bd"/>
</dbReference>
<dbReference type="Proteomes" id="UP000000600">
    <property type="component" value="Unassembled WGS sequence"/>
</dbReference>
<reference evidence="8 9" key="1">
    <citation type="journal article" date="2006" name="Nature">
        <title>Global trends of whole-genome duplications revealed by the ciliate Paramecium tetraurelia.</title>
        <authorList>
            <consortium name="Genoscope"/>
            <person name="Aury J.-M."/>
            <person name="Jaillon O."/>
            <person name="Duret L."/>
            <person name="Noel B."/>
            <person name="Jubin C."/>
            <person name="Porcel B.M."/>
            <person name="Segurens B."/>
            <person name="Daubin V."/>
            <person name="Anthouard V."/>
            <person name="Aiach N."/>
            <person name="Arnaiz O."/>
            <person name="Billaut A."/>
            <person name="Beisson J."/>
            <person name="Blanc I."/>
            <person name="Bouhouche K."/>
            <person name="Camara F."/>
            <person name="Duharcourt S."/>
            <person name="Guigo R."/>
            <person name="Gogendeau D."/>
            <person name="Katinka M."/>
            <person name="Keller A.-M."/>
            <person name="Kissmehl R."/>
            <person name="Klotz C."/>
            <person name="Koll F."/>
            <person name="Le Moue A."/>
            <person name="Lepere C."/>
            <person name="Malinsky S."/>
            <person name="Nowacki M."/>
            <person name="Nowak J.K."/>
            <person name="Plattner H."/>
            <person name="Poulain J."/>
            <person name="Ruiz F."/>
            <person name="Serrano V."/>
            <person name="Zagulski M."/>
            <person name="Dessen P."/>
            <person name="Betermier M."/>
            <person name="Weissenbach J."/>
            <person name="Scarpelli C."/>
            <person name="Schachter V."/>
            <person name="Sperling L."/>
            <person name="Meyer E."/>
            <person name="Cohen J."/>
            <person name="Wincker P."/>
        </authorList>
    </citation>
    <scope>NUCLEOTIDE SEQUENCE [LARGE SCALE GENOMIC DNA]</scope>
    <source>
        <strain evidence="8 9">Stock d4-2</strain>
    </source>
</reference>
<evidence type="ECO:0000256" key="1">
    <source>
        <dbReference type="ARBA" id="ARBA00022598"/>
    </source>
</evidence>
<dbReference type="InterPro" id="IPR009080">
    <property type="entry name" value="tRNAsynth_Ia_anticodon-bd"/>
</dbReference>
<evidence type="ECO:0000259" key="7">
    <source>
        <dbReference type="Pfam" id="PF08264"/>
    </source>
</evidence>
<dbReference type="AlphaFoldDB" id="A0C2V7"/>
<dbReference type="GO" id="GO:0004822">
    <property type="term" value="F:isoleucine-tRNA ligase activity"/>
    <property type="evidence" value="ECO:0000318"/>
    <property type="project" value="GO_Central"/>
</dbReference>
<proteinExistence type="predicted"/>
<dbReference type="Gene3D" id="1.10.730.20">
    <property type="match status" value="1"/>
</dbReference>
<dbReference type="PANTHER" id="PTHR42765">
    <property type="entry name" value="SOLEUCYL-TRNA SYNTHETASE"/>
    <property type="match status" value="1"/>
</dbReference>
<dbReference type="Gene3D" id="3.40.50.620">
    <property type="entry name" value="HUPs"/>
    <property type="match status" value="1"/>
</dbReference>
<evidence type="ECO:0000256" key="3">
    <source>
        <dbReference type="ARBA" id="ARBA00022840"/>
    </source>
</evidence>
<protein>
    <recommendedName>
        <fullName evidence="10">Isoleucine--tRNA ligase</fullName>
    </recommendedName>
</protein>
<keyword evidence="5" id="KW-0030">Aminoacyl-tRNA synthetase</keyword>
<dbReference type="STRING" id="5888.A0C2V7"/>
<keyword evidence="2" id="KW-0547">Nucleotide-binding</keyword>
<feature type="domain" description="Methionyl/Valyl/Leucyl/Isoleucyl-tRNA synthetase anticodon-binding" evidence="7">
    <location>
        <begin position="671"/>
        <end position="809"/>
    </location>
</feature>
<evidence type="ECO:0000259" key="6">
    <source>
        <dbReference type="Pfam" id="PF00133"/>
    </source>
</evidence>
<dbReference type="Gene3D" id="1.10.10.830">
    <property type="entry name" value="Ile-tRNA synthetase CP2 domain-like"/>
    <property type="match status" value="1"/>
</dbReference>
<dbReference type="eggNOG" id="KOG0433">
    <property type="taxonomic scope" value="Eukaryota"/>
</dbReference>
<dbReference type="SUPFAM" id="SSF50677">
    <property type="entry name" value="ValRS/IleRS/LeuRS editing domain"/>
    <property type="match status" value="1"/>
</dbReference>
<dbReference type="Gene3D" id="3.90.740.10">
    <property type="entry name" value="Valyl/Leucyl/Isoleucyl-tRNA synthetase, editing domain"/>
    <property type="match status" value="1"/>
</dbReference>
<dbReference type="EMBL" id="CT868036">
    <property type="protein sequence ID" value="CAK65124.1"/>
    <property type="molecule type" value="Genomic_DNA"/>
</dbReference>
<dbReference type="KEGG" id="ptm:GSPATT00034602001"/>
<dbReference type="GeneID" id="5018306"/>
<gene>
    <name evidence="8" type="ORF">GSPATT00034602001</name>
</gene>
<dbReference type="InParanoid" id="A0C2V7"/>
<dbReference type="InterPro" id="IPR050081">
    <property type="entry name" value="Ile-tRNA_ligase"/>
</dbReference>